<evidence type="ECO:0000313" key="1">
    <source>
        <dbReference type="EMBL" id="KZS48797.1"/>
    </source>
</evidence>
<dbReference type="OrthoDB" id="264488at2"/>
<reference evidence="1" key="1">
    <citation type="journal article" date="2016" name="Genome Announc.">
        <title>Draft genomes of two strains of Paenibacillus glucanolyticus with capability to degrade lignocellulose.</title>
        <authorList>
            <person name="Mathews S.L."/>
            <person name="Pawlak J."/>
            <person name="Grunden A.M."/>
        </authorList>
    </citation>
    <scope>NUCLEOTIDE SEQUENCE [LARGE SCALE GENOMIC DNA]</scope>
    <source>
        <strain evidence="1">SLM1</strain>
    </source>
</reference>
<dbReference type="GeneID" id="97555618"/>
<keyword evidence="2" id="KW-1185">Reference proteome</keyword>
<proteinExistence type="predicted"/>
<gene>
    <name evidence="1" type="ORF">AWU65_24095</name>
</gene>
<sequence length="267" mass="31184">MKLIRRGNYELPKTLIMLSELEEEIREERGEEFADLVGLSFSFSPEENDFFTYANAPIDMVLLTFTRVDSYCGFITEFSTIEDLEYAPIAIFERLGFCDSDYSAKIIANNIRDFLRLLITVKNIFSLDQEDDEKHEDQTPEEEYFYRKIMEKFDLEPFESVQQYKQEIMGSRAREVAIMTNNGFGVMPISDEGSHKIFELNEEWDNPIDEIKRFFEDASLESKLACIRNLQEHFSLEHGVDLLDFLIDEMTKLGFANEVKKLSSLTL</sequence>
<dbReference type="EMBL" id="LWMH01000001">
    <property type="protein sequence ID" value="KZS48797.1"/>
    <property type="molecule type" value="Genomic_DNA"/>
</dbReference>
<organism evidence="1 2">
    <name type="scientific">Paenibacillus glucanolyticus</name>
    <dbReference type="NCBI Taxonomy" id="59843"/>
    <lineage>
        <taxon>Bacteria</taxon>
        <taxon>Bacillati</taxon>
        <taxon>Bacillota</taxon>
        <taxon>Bacilli</taxon>
        <taxon>Bacillales</taxon>
        <taxon>Paenibacillaceae</taxon>
        <taxon>Paenibacillus</taxon>
    </lineage>
</organism>
<dbReference type="Proteomes" id="UP000076796">
    <property type="component" value="Unassembled WGS sequence"/>
</dbReference>
<name>A0A163M712_9BACL</name>
<comment type="caution">
    <text evidence="1">The sequence shown here is derived from an EMBL/GenBank/DDBJ whole genome shotgun (WGS) entry which is preliminary data.</text>
</comment>
<evidence type="ECO:0000313" key="2">
    <source>
        <dbReference type="Proteomes" id="UP000076796"/>
    </source>
</evidence>
<dbReference type="RefSeq" id="WP_063479569.1">
    <property type="nucleotide sequence ID" value="NZ_CP147845.1"/>
</dbReference>
<protein>
    <submittedName>
        <fullName evidence="1">Uncharacterized protein</fullName>
    </submittedName>
</protein>
<dbReference type="AlphaFoldDB" id="A0A163M712"/>
<accession>A0A163M712</accession>